<sequence length="172" mass="19842">MARIIEFPILSPDHLPLPPGAFPSMFQQLRSIVEEPRAWAMFWPNDPLHQWILRMGELMPKKLDEHPLTFGLLEDAVSHITSFFGQDTLLAEWLLTVQGAVWMLTPVVTDTVVLGYGKVYRQLKEFIGYPDKEKEPRRVDNAMDHVVEEFMDDAQNRLGMDWNDDGYDGLVT</sequence>
<name>A0A084QFB6_STAC4</name>
<evidence type="ECO:0000313" key="2">
    <source>
        <dbReference type="Proteomes" id="UP000028524"/>
    </source>
</evidence>
<dbReference type="HOGENOM" id="CLU_1556280_0_0_1"/>
<keyword evidence="2" id="KW-1185">Reference proteome</keyword>
<dbReference type="AlphaFoldDB" id="A0A084QFB6"/>
<gene>
    <name evidence="1" type="ORF">S40285_10567</name>
</gene>
<dbReference type="Proteomes" id="UP000028524">
    <property type="component" value="Unassembled WGS sequence"/>
</dbReference>
<dbReference type="OrthoDB" id="5015154at2759"/>
<reference evidence="1 2" key="1">
    <citation type="journal article" date="2014" name="BMC Genomics">
        <title>Comparative genome sequencing reveals chemotype-specific gene clusters in the toxigenic black mold Stachybotrys.</title>
        <authorList>
            <person name="Semeiks J."/>
            <person name="Borek D."/>
            <person name="Otwinowski Z."/>
            <person name="Grishin N.V."/>
        </authorList>
    </citation>
    <scope>NUCLEOTIDE SEQUENCE [LARGE SCALE GENOMIC DNA]</scope>
    <source>
        <strain evidence="1 2">IBT 40285</strain>
    </source>
</reference>
<dbReference type="EMBL" id="KL660784">
    <property type="protein sequence ID" value="KFA62651.1"/>
    <property type="molecule type" value="Genomic_DNA"/>
</dbReference>
<protein>
    <submittedName>
        <fullName evidence="1">Uncharacterized protein</fullName>
    </submittedName>
</protein>
<evidence type="ECO:0000313" key="1">
    <source>
        <dbReference type="EMBL" id="KFA62651.1"/>
    </source>
</evidence>
<dbReference type="InParanoid" id="A0A084QFB6"/>
<accession>A0A084QFB6</accession>
<proteinExistence type="predicted"/>
<organism evidence="1 2">
    <name type="scientific">Stachybotrys chlorohalonatus (strain IBT 40285)</name>
    <dbReference type="NCBI Taxonomy" id="1283841"/>
    <lineage>
        <taxon>Eukaryota</taxon>
        <taxon>Fungi</taxon>
        <taxon>Dikarya</taxon>
        <taxon>Ascomycota</taxon>
        <taxon>Pezizomycotina</taxon>
        <taxon>Sordariomycetes</taxon>
        <taxon>Hypocreomycetidae</taxon>
        <taxon>Hypocreales</taxon>
        <taxon>Stachybotryaceae</taxon>
        <taxon>Stachybotrys</taxon>
    </lineage>
</organism>